<evidence type="ECO:0000313" key="2">
    <source>
        <dbReference type="EMBL" id="RDX52319.1"/>
    </source>
</evidence>
<dbReference type="Proteomes" id="UP000256964">
    <property type="component" value="Unassembled WGS sequence"/>
</dbReference>
<protein>
    <submittedName>
        <fullName evidence="2">Uncharacterized protein</fullName>
    </submittedName>
</protein>
<keyword evidence="1" id="KW-0812">Transmembrane</keyword>
<name>A0A371DIF7_9APHY</name>
<proteinExistence type="predicted"/>
<dbReference type="AlphaFoldDB" id="A0A371DIF7"/>
<evidence type="ECO:0000256" key="1">
    <source>
        <dbReference type="SAM" id="Phobius"/>
    </source>
</evidence>
<keyword evidence="3" id="KW-1185">Reference proteome</keyword>
<dbReference type="EMBL" id="KZ857391">
    <property type="protein sequence ID" value="RDX52319.1"/>
    <property type="molecule type" value="Genomic_DNA"/>
</dbReference>
<feature type="transmembrane region" description="Helical" evidence="1">
    <location>
        <begin position="143"/>
        <end position="163"/>
    </location>
</feature>
<keyword evidence="1" id="KW-1133">Transmembrane helix</keyword>
<accession>A0A371DIF7</accession>
<sequence length="170" mass="19183">MTLSKPSKTYAAICDYFRRPASFLHPITTVEHYWALRATIAETRLHAQEIHRQEVAAIHNSHAESRSRDLAEMNSRYERELSRIKYMVLGMLAALAVLISAVMFILVRYVPMTPAPSRRGAVHFTIPILSPFASVIEHETSAVNVPLVVVLLLSAGISLFIWLRCCGPRR</sequence>
<feature type="transmembrane region" description="Helical" evidence="1">
    <location>
        <begin position="86"/>
        <end position="110"/>
    </location>
</feature>
<dbReference type="OrthoDB" id="3265172at2759"/>
<evidence type="ECO:0000313" key="3">
    <source>
        <dbReference type="Proteomes" id="UP000256964"/>
    </source>
</evidence>
<organism evidence="2 3">
    <name type="scientific">Lentinus brumalis</name>
    <dbReference type="NCBI Taxonomy" id="2498619"/>
    <lineage>
        <taxon>Eukaryota</taxon>
        <taxon>Fungi</taxon>
        <taxon>Dikarya</taxon>
        <taxon>Basidiomycota</taxon>
        <taxon>Agaricomycotina</taxon>
        <taxon>Agaricomycetes</taxon>
        <taxon>Polyporales</taxon>
        <taxon>Polyporaceae</taxon>
        <taxon>Lentinus</taxon>
    </lineage>
</organism>
<keyword evidence="1" id="KW-0472">Membrane</keyword>
<gene>
    <name evidence="2" type="ORF">OH76DRAFT_1345502</name>
</gene>
<reference evidence="2 3" key="1">
    <citation type="journal article" date="2018" name="Biotechnol. Biofuels">
        <title>Integrative visual omics of the white-rot fungus Polyporus brumalis exposes the biotechnological potential of its oxidative enzymes for delignifying raw plant biomass.</title>
        <authorList>
            <person name="Miyauchi S."/>
            <person name="Rancon A."/>
            <person name="Drula E."/>
            <person name="Hage H."/>
            <person name="Chaduli D."/>
            <person name="Favel A."/>
            <person name="Grisel S."/>
            <person name="Henrissat B."/>
            <person name="Herpoel-Gimbert I."/>
            <person name="Ruiz-Duenas F.J."/>
            <person name="Chevret D."/>
            <person name="Hainaut M."/>
            <person name="Lin J."/>
            <person name="Wang M."/>
            <person name="Pangilinan J."/>
            <person name="Lipzen A."/>
            <person name="Lesage-Meessen L."/>
            <person name="Navarro D."/>
            <person name="Riley R."/>
            <person name="Grigoriev I.V."/>
            <person name="Zhou S."/>
            <person name="Raouche S."/>
            <person name="Rosso M.N."/>
        </authorList>
    </citation>
    <scope>NUCLEOTIDE SEQUENCE [LARGE SCALE GENOMIC DNA]</scope>
    <source>
        <strain evidence="2 3">BRFM 1820</strain>
    </source>
</reference>